<dbReference type="EMBL" id="NXID01000024">
    <property type="protein sequence ID" value="RXK15644.1"/>
    <property type="molecule type" value="Genomic_DNA"/>
</dbReference>
<dbReference type="Gene3D" id="3.30.420.180">
    <property type="entry name" value="CobE/GbiG C-terminal domain"/>
    <property type="match status" value="1"/>
</dbReference>
<sequence length="340" mass="38222">MILSKLKIAIVSINQPSLDSACKLLNYLEEFEVDIYAKEGLNHNLDKLITYEKIDTVLEDGWKKYDAFICILAMGIVVRKIAPLLQSKASDPAIIVMSMDLLKIIPLLSGHIGGANELSEIIASRIEGCINFVSTATDQTNTFAFDIFAKKNNLQIENLHCLAKISNSLLNKKEVEVKTYEGIFNQIPNKSNLKLVETQSSELCVNITPFSDENLTLKPKVYLGIGCNKATILEEIEEAFLQFLEKYNLKLEQIANIASFKAKENEQGLLNFALKYNFEIKFFNEEEINSLQKEFSTSQATKFFNIKGVAEPSSILVSKYKELIIKKEVFNKKITIAGAV</sequence>
<accession>A0AAX2AFY7</accession>
<keyword evidence="5" id="KW-1185">Reference proteome</keyword>
<protein>
    <submittedName>
        <fullName evidence="4">Cobalamin biosynthesis protein CbiG</fullName>
    </submittedName>
</protein>
<dbReference type="AlphaFoldDB" id="A0AAX2AFY7"/>
<feature type="domain" description="Cobalamin synthesis G N-terminal" evidence="2">
    <location>
        <begin position="57"/>
        <end position="138"/>
    </location>
</feature>
<dbReference type="Proteomes" id="UP000290092">
    <property type="component" value="Unassembled WGS sequence"/>
</dbReference>
<dbReference type="GO" id="GO:0009236">
    <property type="term" value="P:cobalamin biosynthetic process"/>
    <property type="evidence" value="ECO:0007669"/>
    <property type="project" value="InterPro"/>
</dbReference>
<evidence type="ECO:0000313" key="5">
    <source>
        <dbReference type="Proteomes" id="UP000290092"/>
    </source>
</evidence>
<dbReference type="Pfam" id="PF11761">
    <property type="entry name" value="CbiG_mid"/>
    <property type="match status" value="1"/>
</dbReference>
<feature type="domain" description="CobE/GbiG C-terminal" evidence="1">
    <location>
        <begin position="222"/>
        <end position="337"/>
    </location>
</feature>
<evidence type="ECO:0000259" key="3">
    <source>
        <dbReference type="Pfam" id="PF11761"/>
    </source>
</evidence>
<proteinExistence type="predicted"/>
<dbReference type="SUPFAM" id="SSF159672">
    <property type="entry name" value="CbiG N-terminal domain-like"/>
    <property type="match status" value="1"/>
</dbReference>
<evidence type="ECO:0000259" key="2">
    <source>
        <dbReference type="Pfam" id="PF11760"/>
    </source>
</evidence>
<dbReference type="InterPro" id="IPR021745">
    <property type="entry name" value="CbiG_mid"/>
</dbReference>
<comment type="caution">
    <text evidence="4">The sequence shown here is derived from an EMBL/GenBank/DDBJ whole genome shotgun (WGS) entry which is preliminary data.</text>
</comment>
<dbReference type="InterPro" id="IPR038029">
    <property type="entry name" value="GbiG_N_sf"/>
</dbReference>
<reference evidence="4 5" key="1">
    <citation type="submission" date="2017-09" db="EMBL/GenBank/DDBJ databases">
        <title>Genomics of the genus Arcobacter.</title>
        <authorList>
            <person name="Perez-Cataluna A."/>
            <person name="Figueras M.J."/>
            <person name="Salas-Masso N."/>
        </authorList>
    </citation>
    <scope>NUCLEOTIDE SEQUENCE [LARGE SCALE GENOMIC DNA]</scope>
    <source>
        <strain evidence="4 5">CECT 7386</strain>
    </source>
</reference>
<organism evidence="4 5">
    <name type="scientific">Malaciobacter mytili LMG 24559</name>
    <dbReference type="NCBI Taxonomy" id="1032238"/>
    <lineage>
        <taxon>Bacteria</taxon>
        <taxon>Pseudomonadati</taxon>
        <taxon>Campylobacterota</taxon>
        <taxon>Epsilonproteobacteria</taxon>
        <taxon>Campylobacterales</taxon>
        <taxon>Arcobacteraceae</taxon>
        <taxon>Malaciobacter</taxon>
    </lineage>
</organism>
<dbReference type="PANTHER" id="PTHR37477:SF1">
    <property type="entry name" value="COBALT-PRECORRIN-5A HYDROLASE"/>
    <property type="match status" value="1"/>
</dbReference>
<name>A0AAX2AFY7_9BACT</name>
<dbReference type="Pfam" id="PF11760">
    <property type="entry name" value="CbiG_N"/>
    <property type="match status" value="1"/>
</dbReference>
<evidence type="ECO:0000313" key="4">
    <source>
        <dbReference type="EMBL" id="RXK15644.1"/>
    </source>
</evidence>
<dbReference type="SUPFAM" id="SSF159664">
    <property type="entry name" value="CobE/GbiG C-terminal domain-like"/>
    <property type="match status" value="1"/>
</dbReference>
<dbReference type="Gene3D" id="3.40.50.11220">
    <property type="match status" value="1"/>
</dbReference>
<dbReference type="PANTHER" id="PTHR37477">
    <property type="entry name" value="COBALT-PRECORRIN-5A HYDROLASE"/>
    <property type="match status" value="1"/>
</dbReference>
<dbReference type="InterPro" id="IPR052553">
    <property type="entry name" value="CbiG_hydrolase"/>
</dbReference>
<dbReference type="Pfam" id="PF01890">
    <property type="entry name" value="CbiG_C"/>
    <property type="match status" value="1"/>
</dbReference>
<feature type="domain" description="Cobalamin biosynthesis central region" evidence="3">
    <location>
        <begin position="144"/>
        <end position="211"/>
    </location>
</feature>
<dbReference type="InterPro" id="IPR036518">
    <property type="entry name" value="CobE/GbiG_C_sf"/>
</dbReference>
<dbReference type="InterPro" id="IPR002750">
    <property type="entry name" value="CobE/GbiG_C"/>
</dbReference>
<evidence type="ECO:0000259" key="1">
    <source>
        <dbReference type="Pfam" id="PF01890"/>
    </source>
</evidence>
<dbReference type="InterPro" id="IPR021744">
    <property type="entry name" value="CbiG_N"/>
</dbReference>
<gene>
    <name evidence="4" type="ORF">CP985_07745</name>
</gene>